<gene>
    <name evidence="1" type="ORF">VNO77_38880</name>
</gene>
<evidence type="ECO:0000313" key="2">
    <source>
        <dbReference type="Proteomes" id="UP001367508"/>
    </source>
</evidence>
<sequence>MANSPAHLRLGISRKDGRRPPCNDVVARTFGPERLGSMGCTIVSRGYAMSLELGYSSVFPILEHLRFVILGSRPLFNVFGKREFFRYKLDMEVGVRLVQLTGQSKVSTRAGALMMETLFCILQDLLHLSSSAFGNAWRREKISSSCTFLRQLSSFRKKNPKSPFSKTPQPSL</sequence>
<proteinExistence type="predicted"/>
<dbReference type="EMBL" id="JAYMYQ010000009">
    <property type="protein sequence ID" value="KAK7313687.1"/>
    <property type="molecule type" value="Genomic_DNA"/>
</dbReference>
<reference evidence="1 2" key="1">
    <citation type="submission" date="2024-01" db="EMBL/GenBank/DDBJ databases">
        <title>The genomes of 5 underutilized Papilionoideae crops provide insights into root nodulation and disease resistanc.</title>
        <authorList>
            <person name="Jiang F."/>
        </authorList>
    </citation>
    <scope>NUCLEOTIDE SEQUENCE [LARGE SCALE GENOMIC DNA]</scope>
    <source>
        <strain evidence="1">LVBAO_FW01</strain>
        <tissue evidence="1">Leaves</tissue>
    </source>
</reference>
<comment type="caution">
    <text evidence="1">The sequence shown here is derived from an EMBL/GenBank/DDBJ whole genome shotgun (WGS) entry which is preliminary data.</text>
</comment>
<name>A0AAN9KCK5_CANGL</name>
<dbReference type="Proteomes" id="UP001367508">
    <property type="component" value="Unassembled WGS sequence"/>
</dbReference>
<dbReference type="AlphaFoldDB" id="A0AAN9KCK5"/>
<keyword evidence="2" id="KW-1185">Reference proteome</keyword>
<evidence type="ECO:0000313" key="1">
    <source>
        <dbReference type="EMBL" id="KAK7313687.1"/>
    </source>
</evidence>
<organism evidence="1 2">
    <name type="scientific">Canavalia gladiata</name>
    <name type="common">Sword bean</name>
    <name type="synonym">Dolichos gladiatus</name>
    <dbReference type="NCBI Taxonomy" id="3824"/>
    <lineage>
        <taxon>Eukaryota</taxon>
        <taxon>Viridiplantae</taxon>
        <taxon>Streptophyta</taxon>
        <taxon>Embryophyta</taxon>
        <taxon>Tracheophyta</taxon>
        <taxon>Spermatophyta</taxon>
        <taxon>Magnoliopsida</taxon>
        <taxon>eudicotyledons</taxon>
        <taxon>Gunneridae</taxon>
        <taxon>Pentapetalae</taxon>
        <taxon>rosids</taxon>
        <taxon>fabids</taxon>
        <taxon>Fabales</taxon>
        <taxon>Fabaceae</taxon>
        <taxon>Papilionoideae</taxon>
        <taxon>50 kb inversion clade</taxon>
        <taxon>NPAAA clade</taxon>
        <taxon>indigoferoid/millettioid clade</taxon>
        <taxon>Phaseoleae</taxon>
        <taxon>Canavalia</taxon>
    </lineage>
</organism>
<protein>
    <submittedName>
        <fullName evidence="1">Uncharacterized protein</fullName>
    </submittedName>
</protein>
<accession>A0AAN9KCK5</accession>